<evidence type="ECO:0000256" key="9">
    <source>
        <dbReference type="ARBA" id="ARBA00023136"/>
    </source>
</evidence>
<feature type="transmembrane region" description="Helical" evidence="11">
    <location>
        <begin position="36"/>
        <end position="58"/>
    </location>
</feature>
<dbReference type="PANTHER" id="PTHR42985">
    <property type="entry name" value="SODIUM-COUPLED MONOCARBOXYLATE TRANSPORTER"/>
    <property type="match status" value="1"/>
</dbReference>
<dbReference type="InterPro" id="IPR038377">
    <property type="entry name" value="Na/Glc_symporter_sf"/>
</dbReference>
<keyword evidence="4" id="KW-1003">Cell membrane</keyword>
<keyword evidence="9 11" id="KW-0472">Membrane</keyword>
<dbReference type="OrthoDB" id="6132759at2759"/>
<dbReference type="STRING" id="307972.A0A2G8JU56"/>
<comment type="similarity">
    <text evidence="2">Belongs to the sodium:solute symporter (SSF) (TC 2.A.21) family.</text>
</comment>
<evidence type="ECO:0000256" key="10">
    <source>
        <dbReference type="ARBA" id="ARBA00023201"/>
    </source>
</evidence>
<sequence length="191" mass="20465">MGPILPLTLTIAGAFMSPIFGVFCLGIFFPWSNAKGALAGLICALATGIWLVIGSQMYPPVSEDPPLFTDQCDDILSMNGTTMMTSLVEPTTSATIQAVGDLPMIAQIYSLSYAYLAPLNTCITIFVGMIVSLLTGPTDTATLDPTLVSPLIRTVCCCKTRGRDDEIKMKETSGPIYELVETKLKGKRTEV</sequence>
<dbReference type="EMBL" id="MRZV01000419">
    <property type="protein sequence ID" value="PIK50435.1"/>
    <property type="molecule type" value="Genomic_DNA"/>
</dbReference>
<comment type="caution">
    <text evidence="12">The sequence shown here is derived from an EMBL/GenBank/DDBJ whole genome shotgun (WGS) entry which is preliminary data.</text>
</comment>
<dbReference type="GO" id="GO:0006814">
    <property type="term" value="P:sodium ion transport"/>
    <property type="evidence" value="ECO:0007669"/>
    <property type="project" value="UniProtKB-KW"/>
</dbReference>
<keyword evidence="6 11" id="KW-1133">Transmembrane helix</keyword>
<dbReference type="InterPro" id="IPR001734">
    <property type="entry name" value="Na/solute_symporter"/>
</dbReference>
<dbReference type="EMBL" id="MRZV01001253">
    <property type="protein sequence ID" value="PIK39297.1"/>
    <property type="molecule type" value="Genomic_DNA"/>
</dbReference>
<evidence type="ECO:0000313" key="14">
    <source>
        <dbReference type="Proteomes" id="UP000230750"/>
    </source>
</evidence>
<name>A0A2G8JU56_STIJA</name>
<feature type="transmembrane region" description="Helical" evidence="11">
    <location>
        <begin position="6"/>
        <end position="29"/>
    </location>
</feature>
<proteinExistence type="inferred from homology"/>
<dbReference type="PROSITE" id="PS50283">
    <property type="entry name" value="NA_SOLUT_SYMP_3"/>
    <property type="match status" value="1"/>
</dbReference>
<evidence type="ECO:0000256" key="11">
    <source>
        <dbReference type="SAM" id="Phobius"/>
    </source>
</evidence>
<dbReference type="GO" id="GO:0015293">
    <property type="term" value="F:symporter activity"/>
    <property type="evidence" value="ECO:0007669"/>
    <property type="project" value="TreeGrafter"/>
</dbReference>
<evidence type="ECO:0000256" key="3">
    <source>
        <dbReference type="ARBA" id="ARBA00022448"/>
    </source>
</evidence>
<dbReference type="InterPro" id="IPR051163">
    <property type="entry name" value="Sodium:Solute_Symporter_SSF"/>
</dbReference>
<keyword evidence="7" id="KW-0915">Sodium</keyword>
<protein>
    <submittedName>
        <fullName evidence="12">Putative sodium-dependent multivitamin transporter-like</fullName>
    </submittedName>
</protein>
<reference evidence="12 14" key="1">
    <citation type="journal article" date="2017" name="PLoS Biol.">
        <title>The sea cucumber genome provides insights into morphological evolution and visceral regeneration.</title>
        <authorList>
            <person name="Zhang X."/>
            <person name="Sun L."/>
            <person name="Yuan J."/>
            <person name="Sun Y."/>
            <person name="Gao Y."/>
            <person name="Zhang L."/>
            <person name="Li S."/>
            <person name="Dai H."/>
            <person name="Hamel J.F."/>
            <person name="Liu C."/>
            <person name="Yu Y."/>
            <person name="Liu S."/>
            <person name="Lin W."/>
            <person name="Guo K."/>
            <person name="Jin S."/>
            <person name="Xu P."/>
            <person name="Storey K.B."/>
            <person name="Huan P."/>
            <person name="Zhang T."/>
            <person name="Zhou Y."/>
            <person name="Zhang J."/>
            <person name="Lin C."/>
            <person name="Li X."/>
            <person name="Xing L."/>
            <person name="Huo D."/>
            <person name="Sun M."/>
            <person name="Wang L."/>
            <person name="Mercier A."/>
            <person name="Li F."/>
            <person name="Yang H."/>
            <person name="Xiang J."/>
        </authorList>
    </citation>
    <scope>NUCLEOTIDE SEQUENCE [LARGE SCALE GENOMIC DNA]</scope>
    <source>
        <strain evidence="12">Shaxun</strain>
        <tissue evidence="12">Muscle</tissue>
    </source>
</reference>
<keyword evidence="3" id="KW-0813">Transport</keyword>
<dbReference type="Proteomes" id="UP000230750">
    <property type="component" value="Unassembled WGS sequence"/>
</dbReference>
<evidence type="ECO:0000256" key="8">
    <source>
        <dbReference type="ARBA" id="ARBA00023065"/>
    </source>
</evidence>
<dbReference type="AlphaFoldDB" id="A0A2G8JU56"/>
<evidence type="ECO:0000256" key="6">
    <source>
        <dbReference type="ARBA" id="ARBA00022989"/>
    </source>
</evidence>
<evidence type="ECO:0000313" key="12">
    <source>
        <dbReference type="EMBL" id="PIK39297.1"/>
    </source>
</evidence>
<organism evidence="12 14">
    <name type="scientific">Stichopus japonicus</name>
    <name type="common">Sea cucumber</name>
    <dbReference type="NCBI Taxonomy" id="307972"/>
    <lineage>
        <taxon>Eukaryota</taxon>
        <taxon>Metazoa</taxon>
        <taxon>Echinodermata</taxon>
        <taxon>Eleutherozoa</taxon>
        <taxon>Echinozoa</taxon>
        <taxon>Holothuroidea</taxon>
        <taxon>Aspidochirotacea</taxon>
        <taxon>Aspidochirotida</taxon>
        <taxon>Stichopodidae</taxon>
        <taxon>Apostichopus</taxon>
    </lineage>
</organism>
<evidence type="ECO:0000256" key="7">
    <source>
        <dbReference type="ARBA" id="ARBA00023053"/>
    </source>
</evidence>
<keyword evidence="10" id="KW-0739">Sodium transport</keyword>
<dbReference type="Gene3D" id="1.20.1730.10">
    <property type="entry name" value="Sodium/glucose cotransporter"/>
    <property type="match status" value="1"/>
</dbReference>
<evidence type="ECO:0000256" key="1">
    <source>
        <dbReference type="ARBA" id="ARBA00004651"/>
    </source>
</evidence>
<gene>
    <name evidence="13" type="ORF">BSL78_12674</name>
    <name evidence="12" type="ORF">BSL78_23869</name>
</gene>
<keyword evidence="5 11" id="KW-0812">Transmembrane</keyword>
<evidence type="ECO:0000313" key="13">
    <source>
        <dbReference type="EMBL" id="PIK50435.1"/>
    </source>
</evidence>
<keyword evidence="8" id="KW-0406">Ion transport</keyword>
<evidence type="ECO:0000256" key="4">
    <source>
        <dbReference type="ARBA" id="ARBA00022475"/>
    </source>
</evidence>
<dbReference type="PANTHER" id="PTHR42985:SF40">
    <property type="entry name" value="LD47995P-RELATED"/>
    <property type="match status" value="1"/>
</dbReference>
<evidence type="ECO:0000256" key="2">
    <source>
        <dbReference type="ARBA" id="ARBA00006434"/>
    </source>
</evidence>
<accession>A0A2G8JU56</accession>
<comment type="subcellular location">
    <subcellularLocation>
        <location evidence="1">Cell membrane</location>
        <topology evidence="1">Multi-pass membrane protein</topology>
    </subcellularLocation>
</comment>
<dbReference type="GO" id="GO:0005886">
    <property type="term" value="C:plasma membrane"/>
    <property type="evidence" value="ECO:0007669"/>
    <property type="project" value="UniProtKB-SubCell"/>
</dbReference>
<keyword evidence="14" id="KW-1185">Reference proteome</keyword>
<evidence type="ECO:0000256" key="5">
    <source>
        <dbReference type="ARBA" id="ARBA00022692"/>
    </source>
</evidence>
<feature type="transmembrane region" description="Helical" evidence="11">
    <location>
        <begin position="113"/>
        <end position="134"/>
    </location>
</feature>